<organism evidence="2 3">
    <name type="scientific">Handroanthus impetiginosus</name>
    <dbReference type="NCBI Taxonomy" id="429701"/>
    <lineage>
        <taxon>Eukaryota</taxon>
        <taxon>Viridiplantae</taxon>
        <taxon>Streptophyta</taxon>
        <taxon>Embryophyta</taxon>
        <taxon>Tracheophyta</taxon>
        <taxon>Spermatophyta</taxon>
        <taxon>Magnoliopsida</taxon>
        <taxon>eudicotyledons</taxon>
        <taxon>Gunneridae</taxon>
        <taxon>Pentapetalae</taxon>
        <taxon>asterids</taxon>
        <taxon>lamiids</taxon>
        <taxon>Lamiales</taxon>
        <taxon>Bignoniaceae</taxon>
        <taxon>Crescentiina</taxon>
        <taxon>Tabebuia alliance</taxon>
        <taxon>Handroanthus</taxon>
    </lineage>
</organism>
<feature type="compositionally biased region" description="Basic and acidic residues" evidence="1">
    <location>
        <begin position="470"/>
        <end position="484"/>
    </location>
</feature>
<feature type="compositionally biased region" description="Pro residues" evidence="1">
    <location>
        <begin position="51"/>
        <end position="61"/>
    </location>
</feature>
<sequence length="1752" mass="194350">MDLRRPLFHDRHPPHLRYENVLHPPDFIPPPYTHRLPPPPPPLETHSPHIHLPPPPPPPVLPRHMAHAPFSPSFAFSPPNHSILDGPHLYEIDPPRKPYFHHNLVPPPPPPPPPPPLSPLRENIPLRFMHEYAERNPIFRDEIFSQGHRDKYVRELPAICDRDLRWDAREIHTRVPYIGDHDRYREIFHQSRDLYDRRDDDGRWDNGTNNWGRDLYNRRDDEGRWDNGTNNWGRDLYNRRDDGRRWDNGTKNWGHDLYNERDYYGRRWDDGLNEQGREMYLERDYDERRCGRVINEQGLELYNDRNYGESSWDDGINDLRHEFCGERDCNERRWDYGSNDGILLHLENRQQEFVEHDVSLGRFSGRLGRRVTEGEFIGSKKKRRLHERDALHRIQYGKDCSRHSGDYKCQHSLKESSQSSFRGKEKVRSDWFPTRSKDLGEREQSPLELAISFKSNSLIAKAILAPARPDLKSDVSSTDVRDRIPNSMSGSSSSKSSEDVVKNDVLMSGLDLPSDSPGTSKELLGKAAVSGSGSVTADDVSDLGVKNEPLKEMYLQGPTDCRIRVNRLRKKRTRKQRLFETCPQLKNDSNDTSDADYCSNIPSVVPHLNSDTALLKGNLPSTIIGVVPHSGLLPSLGGIVSDKGDISGDPDKIVLPTLKRKRTSLTTLSASSYVADKVTSKCSGHADRYTYEDTDHACQLTTDEGTHHARETFLANENAGPGDSLGINQHANNVDNFVHDRASELDAENGATESSDQYARFRIDRADDAIKHCFQDGLLEKSLVDEPSRVVITVEGHDIACLSRPQGTSIPEVKQDKYFSEIHELNSSSESDGTLLQKPENVIVTDMGSADANSKGVFSNLVNIPRVEVTAEEFRSLEGPAAADCSNISLDMPTSANFLSADHKGIVAQFDISFLDALSKKSFADGPSLSHNVDSVEGSSEPISHVKPCLSINYSPKIIRKRKARGAQTGLSGSSTNMVIGMARSINGEVARLFAKDLVPDVGVGFLGDKDSCKEDRTLNEGTHGVEDSTIEVNYGKNGSFPVNKKKRKVVSPRSNLLSFLEDDTVQNGLASYRTKLDQGSTRLAEGGAEQIGDNAKASASASEAINKCSSTDAEDKISGENFYVTDLDDNLADGNKLHMDVDLPSISHHLSLCADRSDVLASNSGDELLVSGFDMQSCMSSPEELLSFSDFSRNTKTSACQSENEMISGESNMSGETFVSGDPSTCSLGKSLDKIASDNSQTNPEIPPSLPEDISKAVEKLNLVHGKLALSKHPLASAGPKVFSGHHPPNFSNSRKFHPAPVTKSRTWHRTGNNSVSVTEPKLQSSPVPQSHATKTARTAQNSYIRKGNSLVRKHSPAAVSLPGYHGSTSSVYRLNACMDNLKSNQASNSNTHHAGGPTVPRVQWVNTSEMPKAQSPNHCGQSLSCTGCNFGETVPGGNPSRSGSPFKTSGALEESMKSPIVPDPECRTYPVINSDSQSTLEEGNTRKKIMYVKRRSNQLVAASNSDDTSVSEVDKTQPSVSDGYYKSKKNQLLRASPENHVKKEDAKVNSSWLVSHTIIPRSSSRRQSFAKSYRHLKFSSVWKLHDTQSSEKPKNLVGPQKVSPHLFPRKATYWRSFIHALSTKPKNSPFSAASRKLLLSRKRGAIYTRSIHGYSLRMSKVLSVGGTSLKWSKSIERNSTKANEEATRAVAAAEKRKKEGKGAVSTALKSRNHVSRKSVLSVKLRPGTPLCNPGVAHLIYACLFYVKRNS</sequence>
<feature type="region of interest" description="Disordered" evidence="1">
    <location>
        <begin position="470"/>
        <end position="500"/>
    </location>
</feature>
<dbReference type="PANTHER" id="PTHR46156">
    <property type="entry name" value="CCCH ZINGC FINGER"/>
    <property type="match status" value="1"/>
</dbReference>
<feature type="region of interest" description="Disordered" evidence="1">
    <location>
        <begin position="1437"/>
        <end position="1464"/>
    </location>
</feature>
<dbReference type="STRING" id="429701.A0A2G9HWY1"/>
<proteinExistence type="predicted"/>
<feature type="compositionally biased region" description="Polar residues" evidence="1">
    <location>
        <begin position="1502"/>
        <end position="1522"/>
    </location>
</feature>
<comment type="caution">
    <text evidence="2">The sequence shown here is derived from an EMBL/GenBank/DDBJ whole genome shotgun (WGS) entry which is preliminary data.</text>
</comment>
<evidence type="ECO:0000256" key="1">
    <source>
        <dbReference type="SAM" id="MobiDB-lite"/>
    </source>
</evidence>
<dbReference type="EMBL" id="NKXS01000839">
    <property type="protein sequence ID" value="PIN22022.1"/>
    <property type="molecule type" value="Genomic_DNA"/>
</dbReference>
<protein>
    <submittedName>
        <fullName evidence="2">Uncharacterized protein</fullName>
    </submittedName>
</protein>
<gene>
    <name evidence="2" type="ORF">CDL12_05267</name>
</gene>
<dbReference type="PANTHER" id="PTHR46156:SF1">
    <property type="entry name" value="ZINC FINGER CCCH DOMAIN-CONTAINING PROTEIN 3"/>
    <property type="match status" value="1"/>
</dbReference>
<evidence type="ECO:0000313" key="3">
    <source>
        <dbReference type="Proteomes" id="UP000231279"/>
    </source>
</evidence>
<feature type="compositionally biased region" description="Pro residues" evidence="1">
    <location>
        <begin position="29"/>
        <end position="43"/>
    </location>
</feature>
<feature type="region of interest" description="Disordered" evidence="1">
    <location>
        <begin position="29"/>
        <end position="61"/>
    </location>
</feature>
<name>A0A2G9HWY1_9LAMI</name>
<reference evidence="3" key="1">
    <citation type="journal article" date="2018" name="Gigascience">
        <title>Genome assembly of the Pink Ipe (Handroanthus impetiginosus, Bignoniaceae), a highly valued, ecologically keystone Neotropical timber forest tree.</title>
        <authorList>
            <person name="Silva-Junior O.B."/>
            <person name="Grattapaglia D."/>
            <person name="Novaes E."/>
            <person name="Collevatti R.G."/>
        </authorList>
    </citation>
    <scope>NUCLEOTIDE SEQUENCE [LARGE SCALE GENOMIC DNA]</scope>
    <source>
        <strain evidence="3">cv. UFG-1</strain>
    </source>
</reference>
<keyword evidence="3" id="KW-1185">Reference proteome</keyword>
<feature type="compositionally biased region" description="Polar residues" evidence="1">
    <location>
        <begin position="1311"/>
        <end position="1345"/>
    </location>
</feature>
<dbReference type="GO" id="GO:0005634">
    <property type="term" value="C:nucleus"/>
    <property type="evidence" value="ECO:0007669"/>
    <property type="project" value="TreeGrafter"/>
</dbReference>
<feature type="region of interest" description="Disordered" evidence="1">
    <location>
        <begin position="1291"/>
        <end position="1355"/>
    </location>
</feature>
<dbReference type="OrthoDB" id="3247158at2759"/>
<dbReference type="SUPFAM" id="SSF101447">
    <property type="entry name" value="Formin homology 2 domain (FH2 domain)"/>
    <property type="match status" value="1"/>
</dbReference>
<dbReference type="Proteomes" id="UP000231279">
    <property type="component" value="Unassembled WGS sequence"/>
</dbReference>
<feature type="region of interest" description="Disordered" evidence="1">
    <location>
        <begin position="1502"/>
        <end position="1524"/>
    </location>
</feature>
<accession>A0A2G9HWY1</accession>
<evidence type="ECO:0000313" key="2">
    <source>
        <dbReference type="EMBL" id="PIN22022.1"/>
    </source>
</evidence>